<protein>
    <submittedName>
        <fullName evidence="2">Uncharacterized protein</fullName>
    </submittedName>
</protein>
<accession>A0AAV5USW4</accession>
<feature type="chain" id="PRO_5043797964" evidence="1">
    <location>
        <begin position="23"/>
        <end position="108"/>
    </location>
</feature>
<dbReference type="EMBL" id="BTSY01000001">
    <property type="protein sequence ID" value="GMT09278.1"/>
    <property type="molecule type" value="Genomic_DNA"/>
</dbReference>
<dbReference type="AlphaFoldDB" id="A0AAV5USW4"/>
<name>A0AAV5USW4_9BILA</name>
<dbReference type="Proteomes" id="UP001432322">
    <property type="component" value="Unassembled WGS sequence"/>
</dbReference>
<evidence type="ECO:0000256" key="1">
    <source>
        <dbReference type="SAM" id="SignalP"/>
    </source>
</evidence>
<feature type="non-terminal residue" evidence="2">
    <location>
        <position position="108"/>
    </location>
</feature>
<proteinExistence type="predicted"/>
<keyword evidence="1" id="KW-0732">Signal</keyword>
<gene>
    <name evidence="2" type="ORF">PFISCL1PPCAC_575</name>
</gene>
<keyword evidence="3" id="KW-1185">Reference proteome</keyword>
<comment type="caution">
    <text evidence="2">The sequence shown here is derived from an EMBL/GenBank/DDBJ whole genome shotgun (WGS) entry which is preliminary data.</text>
</comment>
<organism evidence="2 3">
    <name type="scientific">Pristionchus fissidentatus</name>
    <dbReference type="NCBI Taxonomy" id="1538716"/>
    <lineage>
        <taxon>Eukaryota</taxon>
        <taxon>Metazoa</taxon>
        <taxon>Ecdysozoa</taxon>
        <taxon>Nematoda</taxon>
        <taxon>Chromadorea</taxon>
        <taxon>Rhabditida</taxon>
        <taxon>Rhabditina</taxon>
        <taxon>Diplogasteromorpha</taxon>
        <taxon>Diplogasteroidea</taxon>
        <taxon>Neodiplogasteridae</taxon>
        <taxon>Pristionchus</taxon>
    </lineage>
</organism>
<evidence type="ECO:0000313" key="2">
    <source>
        <dbReference type="EMBL" id="GMT09278.1"/>
    </source>
</evidence>
<reference evidence="2" key="1">
    <citation type="submission" date="2023-10" db="EMBL/GenBank/DDBJ databases">
        <title>Genome assembly of Pristionchus species.</title>
        <authorList>
            <person name="Yoshida K."/>
            <person name="Sommer R.J."/>
        </authorList>
    </citation>
    <scope>NUCLEOTIDE SEQUENCE</scope>
    <source>
        <strain evidence="2">RS5133</strain>
    </source>
</reference>
<sequence>VSTTHFLLVIGALGTVFGIAHARHTRERQSKSYVDSAHDGELRSESFHFGLERNVTISRLLRVGYARSENLTCQERAEDEGQSPHRRLLGMSGELIDDRLIVEEFNGN</sequence>
<feature type="non-terminal residue" evidence="2">
    <location>
        <position position="1"/>
    </location>
</feature>
<evidence type="ECO:0000313" key="3">
    <source>
        <dbReference type="Proteomes" id="UP001432322"/>
    </source>
</evidence>
<feature type="signal peptide" evidence="1">
    <location>
        <begin position="1"/>
        <end position="22"/>
    </location>
</feature>